<accession>A0A699WR95</accession>
<evidence type="ECO:0000313" key="1">
    <source>
        <dbReference type="EMBL" id="GFD49429.1"/>
    </source>
</evidence>
<gene>
    <name evidence="1" type="ORF">Tci_921398</name>
</gene>
<name>A0A699WR95_TANCI</name>
<organism evidence="1">
    <name type="scientific">Tanacetum cinerariifolium</name>
    <name type="common">Dalmatian daisy</name>
    <name type="synonym">Chrysanthemum cinerariifolium</name>
    <dbReference type="NCBI Taxonomy" id="118510"/>
    <lineage>
        <taxon>Eukaryota</taxon>
        <taxon>Viridiplantae</taxon>
        <taxon>Streptophyta</taxon>
        <taxon>Embryophyta</taxon>
        <taxon>Tracheophyta</taxon>
        <taxon>Spermatophyta</taxon>
        <taxon>Magnoliopsida</taxon>
        <taxon>eudicotyledons</taxon>
        <taxon>Gunneridae</taxon>
        <taxon>Pentapetalae</taxon>
        <taxon>asterids</taxon>
        <taxon>campanulids</taxon>
        <taxon>Asterales</taxon>
        <taxon>Asteraceae</taxon>
        <taxon>Asteroideae</taxon>
        <taxon>Anthemideae</taxon>
        <taxon>Anthemidinae</taxon>
        <taxon>Tanacetum</taxon>
    </lineage>
</organism>
<reference evidence="1" key="1">
    <citation type="journal article" date="2019" name="Sci. Rep.">
        <title>Draft genome of Tanacetum cinerariifolium, the natural source of mosquito coil.</title>
        <authorList>
            <person name="Yamashiro T."/>
            <person name="Shiraishi A."/>
            <person name="Satake H."/>
            <person name="Nakayama K."/>
        </authorList>
    </citation>
    <scope>NUCLEOTIDE SEQUENCE</scope>
</reference>
<dbReference type="AlphaFoldDB" id="A0A699WR95"/>
<sequence length="91" mass="10343">GFVFKLAKWQSTFLPHQELTSSEVTNDIFDSEGCNVLSEKLSDLNYTKELHPLLDDNLLSGSTTYSSNSFLKDFTNELALITYPLEYDDNL</sequence>
<feature type="non-terminal residue" evidence="1">
    <location>
        <position position="1"/>
    </location>
</feature>
<protein>
    <submittedName>
        <fullName evidence="1">Uncharacterized protein</fullName>
    </submittedName>
</protein>
<proteinExistence type="predicted"/>
<comment type="caution">
    <text evidence="1">The sequence shown here is derived from an EMBL/GenBank/DDBJ whole genome shotgun (WGS) entry which is preliminary data.</text>
</comment>
<dbReference type="EMBL" id="BKCJ011741562">
    <property type="protein sequence ID" value="GFD49429.1"/>
    <property type="molecule type" value="Genomic_DNA"/>
</dbReference>